<proteinExistence type="predicted"/>
<name>A0A6A1Z8W2_9LACO</name>
<organism evidence="1 2">
    <name type="scientific">Lactobacillus crispatus</name>
    <dbReference type="NCBI Taxonomy" id="47770"/>
    <lineage>
        <taxon>Bacteria</taxon>
        <taxon>Bacillati</taxon>
        <taxon>Bacillota</taxon>
        <taxon>Bacilli</taxon>
        <taxon>Lactobacillales</taxon>
        <taxon>Lactobacillaceae</taxon>
        <taxon>Lactobacillus</taxon>
    </lineage>
</organism>
<dbReference type="EMBL" id="WBOB01000002">
    <property type="protein sequence ID" value="KAB1978298.1"/>
    <property type="molecule type" value="Genomic_DNA"/>
</dbReference>
<dbReference type="RefSeq" id="WP_151495060.1">
    <property type="nucleotide sequence ID" value="NZ_JAATOH010000007.1"/>
</dbReference>
<protein>
    <submittedName>
        <fullName evidence="1">Uncharacterized protein</fullName>
    </submittedName>
</protein>
<comment type="caution">
    <text evidence="1">The sequence shown here is derived from an EMBL/GenBank/DDBJ whole genome shotgun (WGS) entry which is preliminary data.</text>
</comment>
<evidence type="ECO:0000313" key="1">
    <source>
        <dbReference type="EMBL" id="KAB1978298.1"/>
    </source>
</evidence>
<reference evidence="1 2" key="1">
    <citation type="submission" date="2019-09" db="EMBL/GenBank/DDBJ databases">
        <title>Investigation of probiotic properties of different lactic acid bacteria.</title>
        <authorList>
            <person name="Jaomanjaka F."/>
            <person name="Blanc P."/>
        </authorList>
    </citation>
    <scope>NUCLEOTIDE SEQUENCE [LARGE SCALE GENOMIC DNA]</scope>
    <source>
        <strain evidence="1 2">BIO6272</strain>
    </source>
</reference>
<evidence type="ECO:0000313" key="2">
    <source>
        <dbReference type="Proteomes" id="UP000430323"/>
    </source>
</evidence>
<accession>A0A6A1Z8W2</accession>
<dbReference type="AlphaFoldDB" id="A0A6A1Z8W2"/>
<sequence>MNSLDFMNLLVGWHYDGSKNLSQAGMQTLKKMIIHQDSGLAMLDFAKNRKDLTDYDYWCLLGILYIHGGYWSFITPDLWRLLLSSSRPQRNMIMQPSEHKILEGLPENVICYRIHHSKEEHDWISYTISRWVIPEIVKEYRKHNAFYSVEKFEVAKQDIDFFFGRNYEDEIVVLDRSKVKKIKEVNNDRI</sequence>
<gene>
    <name evidence="1" type="ORF">F8251_00960</name>
</gene>
<dbReference type="Proteomes" id="UP000430323">
    <property type="component" value="Unassembled WGS sequence"/>
</dbReference>